<proteinExistence type="predicted"/>
<sequence>MIGKGSDYFRRPHVIYHDCKLLPDHMESTTVNGSDFGEIDSSSSSDEWVDGHITAIAGGLSPNWTAALLD</sequence>
<comment type="caution">
    <text evidence="1">The sequence shown here is derived from an EMBL/GenBank/DDBJ whole genome shotgun (WGS) entry which is preliminary data.</text>
</comment>
<reference evidence="2" key="1">
    <citation type="submission" date="2017-03" db="EMBL/GenBank/DDBJ databases">
        <title>Phytopthora megakarya and P. palmivora, two closely related causual agents of cacao black pod achieved similar genome size and gene model numbers by different mechanisms.</title>
        <authorList>
            <person name="Ali S."/>
            <person name="Shao J."/>
            <person name="Larry D.J."/>
            <person name="Kronmiller B."/>
            <person name="Shen D."/>
            <person name="Strem M.D."/>
            <person name="Melnick R.L."/>
            <person name="Guiltinan M.J."/>
            <person name="Tyler B.M."/>
            <person name="Meinhardt L.W."/>
            <person name="Bailey B.A."/>
        </authorList>
    </citation>
    <scope>NUCLEOTIDE SEQUENCE [LARGE SCALE GENOMIC DNA]</scope>
    <source>
        <strain evidence="2">zdho120</strain>
    </source>
</reference>
<gene>
    <name evidence="1" type="ORF">PHMEG_0001819</name>
</gene>
<organism evidence="1 2">
    <name type="scientific">Phytophthora megakarya</name>
    <dbReference type="NCBI Taxonomy" id="4795"/>
    <lineage>
        <taxon>Eukaryota</taxon>
        <taxon>Sar</taxon>
        <taxon>Stramenopiles</taxon>
        <taxon>Oomycota</taxon>
        <taxon>Peronosporomycetes</taxon>
        <taxon>Peronosporales</taxon>
        <taxon>Peronosporaceae</taxon>
        <taxon>Phytophthora</taxon>
    </lineage>
</organism>
<dbReference type="AlphaFoldDB" id="A0A225X098"/>
<evidence type="ECO:0000313" key="2">
    <source>
        <dbReference type="Proteomes" id="UP000198211"/>
    </source>
</evidence>
<accession>A0A225X098</accession>
<keyword evidence="2" id="KW-1185">Reference proteome</keyword>
<dbReference type="EMBL" id="NBNE01000072">
    <property type="protein sequence ID" value="OWZ23311.1"/>
    <property type="molecule type" value="Genomic_DNA"/>
</dbReference>
<dbReference type="Proteomes" id="UP000198211">
    <property type="component" value="Unassembled WGS sequence"/>
</dbReference>
<name>A0A225X098_9STRA</name>
<evidence type="ECO:0000313" key="1">
    <source>
        <dbReference type="EMBL" id="OWZ23311.1"/>
    </source>
</evidence>
<protein>
    <submittedName>
        <fullName evidence="1">Uncharacterized protein</fullName>
    </submittedName>
</protein>